<evidence type="ECO:0000256" key="1">
    <source>
        <dbReference type="SAM" id="MobiDB-lite"/>
    </source>
</evidence>
<evidence type="ECO:0000313" key="3">
    <source>
        <dbReference type="Proteomes" id="UP000559404"/>
    </source>
</evidence>
<accession>A0A838XPG7</accession>
<sequence>MTWTSEREDLLRKLWRQGLSARQIAYVIAGVTRNAVIGKAHRMGLPKRSATMTHRPKQRPVRGRPSLACIGGAPAAALAEDAGPATGAGGEGVSARIERELARASFEAGRSGASEQDWGKLMTLTGGACKWPIGDPVDADFRFCNCPAEGSRSYCAFHLRLAYRGRRRRSGVAAAAQAGAEISAIAG</sequence>
<dbReference type="EMBL" id="JACEON010000008">
    <property type="protein sequence ID" value="MBA4612112.1"/>
    <property type="molecule type" value="Genomic_DNA"/>
</dbReference>
<name>A0A838XPG7_9HYPH</name>
<reference evidence="2 3" key="1">
    <citation type="submission" date="2020-07" db="EMBL/GenBank/DDBJ databases">
        <authorList>
            <person name="Li M."/>
        </authorList>
    </citation>
    <scope>NUCLEOTIDE SEQUENCE [LARGE SCALE GENOMIC DNA]</scope>
    <source>
        <strain evidence="2 3">DSM 23284</strain>
    </source>
</reference>
<reference evidence="2 3" key="2">
    <citation type="submission" date="2020-08" db="EMBL/GenBank/DDBJ databases">
        <title>Stappia taiwanensis sp. nov., isolated from a coastal thermal spring.</title>
        <authorList>
            <person name="Kampfer P."/>
        </authorList>
    </citation>
    <scope>NUCLEOTIDE SEQUENCE [LARGE SCALE GENOMIC DNA]</scope>
    <source>
        <strain evidence="2 3">DSM 23284</strain>
    </source>
</reference>
<protein>
    <submittedName>
        <fullName evidence="2">GcrA cell cycle regulator</fullName>
    </submittedName>
</protein>
<dbReference type="Proteomes" id="UP000559404">
    <property type="component" value="Unassembled WGS sequence"/>
</dbReference>
<dbReference type="AlphaFoldDB" id="A0A838XPG7"/>
<dbReference type="Pfam" id="PF07750">
    <property type="entry name" value="GcrA"/>
    <property type="match status" value="1"/>
</dbReference>
<gene>
    <name evidence="2" type="ORF">H1W37_10635</name>
</gene>
<evidence type="ECO:0000313" key="2">
    <source>
        <dbReference type="EMBL" id="MBA4612112.1"/>
    </source>
</evidence>
<proteinExistence type="predicted"/>
<organism evidence="2 3">
    <name type="scientific">Stappia taiwanensis</name>
    <dbReference type="NCBI Taxonomy" id="992267"/>
    <lineage>
        <taxon>Bacteria</taxon>
        <taxon>Pseudomonadati</taxon>
        <taxon>Pseudomonadota</taxon>
        <taxon>Alphaproteobacteria</taxon>
        <taxon>Hyphomicrobiales</taxon>
        <taxon>Stappiaceae</taxon>
        <taxon>Stappia</taxon>
    </lineage>
</organism>
<feature type="region of interest" description="Disordered" evidence="1">
    <location>
        <begin position="45"/>
        <end position="64"/>
    </location>
</feature>
<keyword evidence="3" id="KW-1185">Reference proteome</keyword>
<comment type="caution">
    <text evidence="2">The sequence shown here is derived from an EMBL/GenBank/DDBJ whole genome shotgun (WGS) entry which is preliminary data.</text>
</comment>
<dbReference type="RefSeq" id="WP_181760300.1">
    <property type="nucleotide sequence ID" value="NZ_BMCR01000003.1"/>
</dbReference>
<dbReference type="InterPro" id="IPR011681">
    <property type="entry name" value="GcrA"/>
</dbReference>